<name>A0AAP2D6X2_9BACT</name>
<organism evidence="2 3">
    <name type="scientific">Dawidia soli</name>
    <dbReference type="NCBI Taxonomy" id="2782352"/>
    <lineage>
        <taxon>Bacteria</taxon>
        <taxon>Pseudomonadati</taxon>
        <taxon>Bacteroidota</taxon>
        <taxon>Cytophagia</taxon>
        <taxon>Cytophagales</taxon>
        <taxon>Chryseotaleaceae</taxon>
        <taxon>Dawidia</taxon>
    </lineage>
</organism>
<reference evidence="2 3" key="1">
    <citation type="submission" date="2021-05" db="EMBL/GenBank/DDBJ databases">
        <title>A Polyphasic approach of four new species of the genus Ohtaekwangia: Ohtaekwangia histidinii sp. nov., Ohtaekwangia cretensis sp. nov., Ohtaekwangia indiensis sp. nov., Ohtaekwangia reichenbachii sp. nov. from diverse environment.</title>
        <authorList>
            <person name="Octaviana S."/>
        </authorList>
    </citation>
    <scope>NUCLEOTIDE SEQUENCE [LARGE SCALE GENOMIC DNA]</scope>
    <source>
        <strain evidence="2 3">PWU37</strain>
    </source>
</reference>
<comment type="caution">
    <text evidence="2">The sequence shown here is derived from an EMBL/GenBank/DDBJ whole genome shotgun (WGS) entry which is preliminary data.</text>
</comment>
<dbReference type="EMBL" id="JAHESC010000001">
    <property type="protein sequence ID" value="MBT1685140.1"/>
    <property type="molecule type" value="Genomic_DNA"/>
</dbReference>
<evidence type="ECO:0000313" key="2">
    <source>
        <dbReference type="EMBL" id="MBT1685140.1"/>
    </source>
</evidence>
<accession>A0AAP2D6X2</accession>
<protein>
    <submittedName>
        <fullName evidence="2">Uncharacterized protein</fullName>
    </submittedName>
</protein>
<dbReference type="Proteomes" id="UP001319180">
    <property type="component" value="Unassembled WGS sequence"/>
</dbReference>
<keyword evidence="3" id="KW-1185">Reference proteome</keyword>
<feature type="region of interest" description="Disordered" evidence="1">
    <location>
        <begin position="270"/>
        <end position="297"/>
    </location>
</feature>
<dbReference type="RefSeq" id="WP_254088389.1">
    <property type="nucleotide sequence ID" value="NZ_JAHESC010000001.1"/>
</dbReference>
<gene>
    <name evidence="2" type="ORF">KK078_01160</name>
</gene>
<proteinExistence type="predicted"/>
<sequence>MPFLEGPFAFTGKLDKFSAYRMRGVDKIVLRRKGGPSGEKVKTAESFKNTRCTMSEFGGCSRHGSYVRKALLQIRHLADYNFGSDINSVMRQVQLRDSTGEWGRRRITLSEHPRLLEGFSTTQKAPSFDSVVRAPIYYTMDRQKRSARVDLPELLRDINYHPRNDHAMFRLTVTLGIVPDVTYDVPAKEYLPPKWYSRAYNSISVSTDWNPSLEGMERTTLELAMNVLPPDDSWTLMLSIGIEYGAFREKGTIGQVKRFGAATILALRGKDAPPEGDNGGSTIDEDASPLADVPPESVSPVETEEIQCDAERPVLRYVYTVKGPEKQEREIVAYSYVVPMHVRDDANCTTTQPMPPPPLPDLLSPQGVVRSSLCEQLTSVHLSRPEGMHTPWPDRCGPKNVVEAHSLPLRRGRDKLTMSTGTG</sequence>
<evidence type="ECO:0000256" key="1">
    <source>
        <dbReference type="SAM" id="MobiDB-lite"/>
    </source>
</evidence>
<evidence type="ECO:0000313" key="3">
    <source>
        <dbReference type="Proteomes" id="UP001319180"/>
    </source>
</evidence>
<dbReference type="AlphaFoldDB" id="A0AAP2D6X2"/>